<accession>X1J7H4</accession>
<dbReference type="InterPro" id="IPR025931">
    <property type="entry name" value="TaqI_C"/>
</dbReference>
<evidence type="ECO:0000259" key="1">
    <source>
        <dbReference type="Pfam" id="PF12950"/>
    </source>
</evidence>
<name>X1J7H4_9ZZZZ</name>
<organism evidence="2">
    <name type="scientific">marine sediment metagenome</name>
    <dbReference type="NCBI Taxonomy" id="412755"/>
    <lineage>
        <taxon>unclassified sequences</taxon>
        <taxon>metagenomes</taxon>
        <taxon>ecological metagenomes</taxon>
    </lineage>
</organism>
<protein>
    <recommendedName>
        <fullName evidence="1">TaqI-like C-terminal specificity domain-containing protein</fullName>
    </recommendedName>
</protein>
<dbReference type="Pfam" id="PF12950">
    <property type="entry name" value="TaqI_C"/>
    <property type="match status" value="1"/>
</dbReference>
<reference evidence="2" key="1">
    <citation type="journal article" date="2014" name="Front. Microbiol.">
        <title>High frequency of phylogenetically diverse reductive dehalogenase-homologous genes in deep subseafloor sedimentary metagenomes.</title>
        <authorList>
            <person name="Kawai M."/>
            <person name="Futagami T."/>
            <person name="Toyoda A."/>
            <person name="Takaki Y."/>
            <person name="Nishi S."/>
            <person name="Hori S."/>
            <person name="Arai W."/>
            <person name="Tsubouchi T."/>
            <person name="Morono Y."/>
            <person name="Uchiyama I."/>
            <person name="Ito T."/>
            <person name="Fujiyama A."/>
            <person name="Inagaki F."/>
            <person name="Takami H."/>
        </authorList>
    </citation>
    <scope>NUCLEOTIDE SEQUENCE</scope>
    <source>
        <strain evidence="2">Expedition CK06-06</strain>
    </source>
</reference>
<evidence type="ECO:0000313" key="2">
    <source>
        <dbReference type="EMBL" id="GAH74294.1"/>
    </source>
</evidence>
<feature type="domain" description="TaqI-like C-terminal specificity" evidence="1">
    <location>
        <begin position="161"/>
        <end position="248"/>
    </location>
</feature>
<dbReference type="AlphaFoldDB" id="X1J7H4"/>
<gene>
    <name evidence="2" type="ORF">S03H2_47787</name>
</gene>
<feature type="non-terminal residue" evidence="2">
    <location>
        <position position="265"/>
    </location>
</feature>
<proteinExistence type="predicted"/>
<sequence>NEILLAPINLFDKQNVSTYPVIFFLTKCSKEKKEQIRNKNIMKIIPRIKSEDEYWNPPVITEIIQNRYKALPFNIFFIDAEDQILDLFESSPKLELFIRGYIGMHTHNNKKFIAAIEDTDLASIFRKKRNFKDESEIYKIINKNNLESCKWKPYLKRGGGDQYYRPIMEALDWEQESISIYDIPKSVPFEEEGIVISGVSSRLAARYMPKGCYWDSNKAMGFIIKDNSISIEYFLGLLNSSLYNYLSKGVLNNTSSIQLTGIHAL</sequence>
<feature type="non-terminal residue" evidence="2">
    <location>
        <position position="1"/>
    </location>
</feature>
<comment type="caution">
    <text evidence="2">The sequence shown here is derived from an EMBL/GenBank/DDBJ whole genome shotgun (WGS) entry which is preliminary data.</text>
</comment>
<dbReference type="EMBL" id="BARU01030082">
    <property type="protein sequence ID" value="GAH74294.1"/>
    <property type="molecule type" value="Genomic_DNA"/>
</dbReference>